<dbReference type="SMART" id="SM00398">
    <property type="entry name" value="HMG"/>
    <property type="match status" value="1"/>
</dbReference>
<evidence type="ECO:0000256" key="3">
    <source>
        <dbReference type="PROSITE-ProRule" id="PRU00267"/>
    </source>
</evidence>
<evidence type="ECO:0000313" key="8">
    <source>
        <dbReference type="EMBL" id="EFI93601.1"/>
    </source>
</evidence>
<gene>
    <name evidence="8" type="ORF">SCHCODRAFT_111770</name>
    <name evidence="7" type="ORF">SCHCODRAFT_113446</name>
    <name evidence="6" type="ORF">SCHCODRAFT_114945</name>
</gene>
<dbReference type="PANTHER" id="PTHR10270">
    <property type="entry name" value="SOX TRANSCRIPTION FACTOR"/>
    <property type="match status" value="1"/>
</dbReference>
<feature type="compositionally biased region" description="Basic and acidic residues" evidence="4">
    <location>
        <begin position="1"/>
        <end position="10"/>
    </location>
</feature>
<dbReference type="Gene3D" id="1.10.30.10">
    <property type="entry name" value="High mobility group box domain"/>
    <property type="match status" value="1"/>
</dbReference>
<feature type="domain" description="HMG box" evidence="5">
    <location>
        <begin position="129"/>
        <end position="195"/>
    </location>
</feature>
<protein>
    <recommendedName>
        <fullName evidence="5">HMG box domain-containing protein</fullName>
    </recommendedName>
</protein>
<feature type="region of interest" description="Disordered" evidence="4">
    <location>
        <begin position="1"/>
        <end position="28"/>
    </location>
</feature>
<dbReference type="RefSeq" id="XP_003027895.1">
    <property type="nucleotide sequence ID" value="XM_003027849.1"/>
</dbReference>
<dbReference type="RefSeq" id="XP_003028504.1">
    <property type="nucleotide sequence ID" value="XM_003028458.1"/>
</dbReference>
<dbReference type="Proteomes" id="UP000007431">
    <property type="component" value="Unassembled WGS sequence"/>
</dbReference>
<dbReference type="RefSeq" id="XP_003025954.1">
    <property type="nucleotide sequence ID" value="XM_003025908.1"/>
</dbReference>
<dbReference type="GeneID" id="9590777"/>
<keyword evidence="9" id="KW-1185">Reference proteome</keyword>
<dbReference type="KEGG" id="scm:SCHCO_02672468"/>
<organism evidence="9">
    <name type="scientific">Schizophyllum commune (strain H4-8 / FGSC 9210)</name>
    <name type="common">Split gill fungus</name>
    <dbReference type="NCBI Taxonomy" id="578458"/>
    <lineage>
        <taxon>Eukaryota</taxon>
        <taxon>Fungi</taxon>
        <taxon>Dikarya</taxon>
        <taxon>Basidiomycota</taxon>
        <taxon>Agaricomycotina</taxon>
        <taxon>Agaricomycetes</taxon>
        <taxon>Agaricomycetidae</taxon>
        <taxon>Agaricales</taxon>
        <taxon>Schizophyllaceae</taxon>
        <taxon>Schizophyllum</taxon>
    </lineage>
</organism>
<dbReference type="SUPFAM" id="SSF47095">
    <property type="entry name" value="HMG-box"/>
    <property type="match status" value="1"/>
</dbReference>
<dbReference type="GeneID" id="9588440"/>
<dbReference type="PROSITE" id="PS50118">
    <property type="entry name" value="HMG_BOX_2"/>
    <property type="match status" value="1"/>
</dbReference>
<feature type="region of interest" description="Disordered" evidence="4">
    <location>
        <begin position="107"/>
        <end position="131"/>
    </location>
</feature>
<evidence type="ECO:0000259" key="5">
    <source>
        <dbReference type="PROSITE" id="PS50118"/>
    </source>
</evidence>
<proteinExistence type="predicted"/>
<dbReference type="STRING" id="578458.D8QEW7"/>
<keyword evidence="2" id="KW-0804">Transcription</keyword>
<dbReference type="InterPro" id="IPR036910">
    <property type="entry name" value="HMG_box_dom_sf"/>
</dbReference>
<dbReference type="Pfam" id="PF00505">
    <property type="entry name" value="HMG_box"/>
    <property type="match status" value="1"/>
</dbReference>
<evidence type="ECO:0000256" key="2">
    <source>
        <dbReference type="ARBA" id="ARBA00023163"/>
    </source>
</evidence>
<dbReference type="CDD" id="cd01389">
    <property type="entry name" value="HMG-box_ROX1-like"/>
    <property type="match status" value="1"/>
</dbReference>
<evidence type="ECO:0000313" key="9">
    <source>
        <dbReference type="Proteomes" id="UP000007431"/>
    </source>
</evidence>
<dbReference type="VEuPathDB" id="FungiDB:SCHCODRAFT_02674004"/>
<keyword evidence="1 3" id="KW-0238">DNA-binding</keyword>
<reference evidence="8 9" key="1">
    <citation type="journal article" date="2010" name="Nat. Biotechnol.">
        <title>Genome sequence of the model mushroom Schizophyllum commune.</title>
        <authorList>
            <person name="Ohm R.A."/>
            <person name="de Jong J.F."/>
            <person name="Lugones L.G."/>
            <person name="Aerts A."/>
            <person name="Kothe E."/>
            <person name="Stajich J.E."/>
            <person name="de Vries R.P."/>
            <person name="Record E."/>
            <person name="Levasseur A."/>
            <person name="Baker S.E."/>
            <person name="Bartholomew K.A."/>
            <person name="Coutinho P.M."/>
            <person name="Erdmann S."/>
            <person name="Fowler T.J."/>
            <person name="Gathman A.C."/>
            <person name="Lombard V."/>
            <person name="Henrissat B."/>
            <person name="Knabe N."/>
            <person name="Kuees U."/>
            <person name="Lilly W.W."/>
            <person name="Lindquist E."/>
            <person name="Lucas S."/>
            <person name="Magnuson J.K."/>
            <person name="Piumi F."/>
            <person name="Raudaskoski M."/>
            <person name="Salamov A."/>
            <person name="Schmutz J."/>
            <person name="Schwarze F.W.M.R."/>
            <person name="vanKuyk P.A."/>
            <person name="Horton J.S."/>
            <person name="Grigoriev I.V."/>
            <person name="Woesten H.A.B."/>
        </authorList>
    </citation>
    <scope>NUCLEOTIDE SEQUENCE [LARGE SCALE GENOMIC DNA]</scope>
    <source>
        <strain evidence="8">H4-8</strain>
        <strain evidence="9">H4-8 / FGSC 9210</strain>
    </source>
</reference>
<evidence type="ECO:0000313" key="6">
    <source>
        <dbReference type="EMBL" id="EFI91051.1"/>
    </source>
</evidence>
<dbReference type="VEuPathDB" id="FungiDB:SCHCODRAFT_02672468"/>
<dbReference type="EMBL" id="GL377310">
    <property type="protein sequence ID" value="EFI93601.1"/>
    <property type="molecule type" value="Genomic_DNA"/>
</dbReference>
<keyword evidence="3" id="KW-0539">Nucleus</keyword>
<dbReference type="InterPro" id="IPR050140">
    <property type="entry name" value="SRY-related_HMG-box_TF-like"/>
</dbReference>
<dbReference type="GeneID" id="9597649"/>
<evidence type="ECO:0000256" key="1">
    <source>
        <dbReference type="ARBA" id="ARBA00023125"/>
    </source>
</evidence>
<dbReference type="GO" id="GO:0005634">
    <property type="term" value="C:nucleus"/>
    <property type="evidence" value="ECO:0007669"/>
    <property type="project" value="UniProtKB-UniRule"/>
</dbReference>
<dbReference type="GO" id="GO:0001228">
    <property type="term" value="F:DNA-binding transcription activator activity, RNA polymerase II-specific"/>
    <property type="evidence" value="ECO:0007669"/>
    <property type="project" value="TreeGrafter"/>
</dbReference>
<evidence type="ECO:0000256" key="4">
    <source>
        <dbReference type="SAM" id="MobiDB-lite"/>
    </source>
</evidence>
<dbReference type="KEGG" id="scm:SCHCO_02671423"/>
<sequence length="430" mass="48020">MGPHERDSKQRTHLRALQHLAPPQRRAHRDYLEGSSDDYAFAHAPDELYGYPPSPPYPATVHQSHAQPLLPPHIIPRVLYGAERRIHHCTQDHPYVFPMNPYYGPPLSSQTLPAPSRYRPRRKDRKSHIPRPPNAFMLFRSHFLRQTHHVEKRQQHLSRLAGEEWHRLPGSERDRWTQHADYVAQRHQEEFPYYKYTPRRRGGGGTNTDFEHTSARLTVLACDANSEGSKDSYGIRADDTLDDEQTSRQPAALTLPPLRSSLPHLASRPPLILPADIDPPKTSTPLPMLLEASIPFHQGFRPGAAPQWLSGEAADDRPASAADLVPLRRQDFSQELLPQPAAPTAVSQIVHGRSGLDTNVDVQNLSQVADVSSAGLPAYAEAPMVLANEHEPWAYTSHGAAEQNVLSDLPYSSVFSFAADHSCSGPSVSI</sequence>
<dbReference type="EMBL" id="GL377320">
    <property type="protein sequence ID" value="EFI91051.1"/>
    <property type="molecule type" value="Genomic_DNA"/>
</dbReference>
<feature type="region of interest" description="Disordered" evidence="4">
    <location>
        <begin position="228"/>
        <end position="248"/>
    </location>
</feature>
<dbReference type="InterPro" id="IPR009071">
    <property type="entry name" value="HMG_box_dom"/>
</dbReference>
<dbReference type="AlphaFoldDB" id="D8QEW7"/>
<feature type="DNA-binding region" description="HMG box" evidence="3">
    <location>
        <begin position="129"/>
        <end position="195"/>
    </location>
</feature>
<dbReference type="HOGENOM" id="CLU_638018_0_0_1"/>
<dbReference type="GO" id="GO:0000978">
    <property type="term" value="F:RNA polymerase II cis-regulatory region sequence-specific DNA binding"/>
    <property type="evidence" value="ECO:0007669"/>
    <property type="project" value="TreeGrafter"/>
</dbReference>
<dbReference type="OrthoDB" id="6247875at2759"/>
<dbReference type="EMBL" id="GL377312">
    <property type="protein sequence ID" value="EFI92992.1"/>
    <property type="molecule type" value="Genomic_DNA"/>
</dbReference>
<dbReference type="VEuPathDB" id="FungiDB:SCHCODRAFT_02671423"/>
<accession>D8QEW7</accession>
<dbReference type="KEGG" id="scm:SCHCO_02674004"/>
<dbReference type="PANTHER" id="PTHR10270:SF161">
    <property type="entry name" value="SEX-DETERMINING REGION Y PROTEIN"/>
    <property type="match status" value="1"/>
</dbReference>
<evidence type="ECO:0000313" key="7">
    <source>
        <dbReference type="EMBL" id="EFI92992.1"/>
    </source>
</evidence>
<name>D8QEW7_SCHCM</name>
<feature type="compositionally biased region" description="Basic residues" evidence="4">
    <location>
        <begin position="118"/>
        <end position="129"/>
    </location>
</feature>
<dbReference type="GO" id="GO:0030154">
    <property type="term" value="P:cell differentiation"/>
    <property type="evidence" value="ECO:0007669"/>
    <property type="project" value="TreeGrafter"/>
</dbReference>
<feature type="non-terminal residue" evidence="8">
    <location>
        <position position="430"/>
    </location>
</feature>
<dbReference type="eggNOG" id="ENOG502RSDQ">
    <property type="taxonomic scope" value="Eukaryota"/>
</dbReference>